<organism evidence="2">
    <name type="scientific">hydrothermal vent metagenome</name>
    <dbReference type="NCBI Taxonomy" id="652676"/>
    <lineage>
        <taxon>unclassified sequences</taxon>
        <taxon>metagenomes</taxon>
        <taxon>ecological metagenomes</taxon>
    </lineage>
</organism>
<feature type="compositionally biased region" description="Low complexity" evidence="1">
    <location>
        <begin position="19"/>
        <end position="37"/>
    </location>
</feature>
<accession>A0A170PPU6</accession>
<dbReference type="AlphaFoldDB" id="A0A170PPU6"/>
<feature type="region of interest" description="Disordered" evidence="1">
    <location>
        <begin position="1"/>
        <end position="37"/>
    </location>
</feature>
<proteinExistence type="predicted"/>
<evidence type="ECO:0000256" key="1">
    <source>
        <dbReference type="SAM" id="MobiDB-lite"/>
    </source>
</evidence>
<evidence type="ECO:0000313" key="2">
    <source>
        <dbReference type="EMBL" id="CUS46092.1"/>
    </source>
</evidence>
<dbReference type="EMBL" id="CZQE01000338">
    <property type="protein sequence ID" value="CUS46092.1"/>
    <property type="molecule type" value="Genomic_DNA"/>
</dbReference>
<reference evidence="2" key="1">
    <citation type="submission" date="2015-10" db="EMBL/GenBank/DDBJ databases">
        <authorList>
            <person name="Gilbert D.G."/>
        </authorList>
    </citation>
    <scope>NUCLEOTIDE SEQUENCE</scope>
</reference>
<protein>
    <submittedName>
        <fullName evidence="2">Uncharacterized protein</fullName>
    </submittedName>
</protein>
<name>A0A170PPU6_9ZZZZ</name>
<gene>
    <name evidence="2" type="ORF">MGWOODY_Smn497</name>
</gene>
<sequence length="37" mass="3891">MAGKDWPGKSAEARDSTMGLALLGESGESSASSRFFR</sequence>